<feature type="non-terminal residue" evidence="1">
    <location>
        <position position="1"/>
    </location>
</feature>
<reference evidence="1" key="1">
    <citation type="submission" date="2018-06" db="EMBL/GenBank/DDBJ databases">
        <authorList>
            <person name="Zhirakovskaya E."/>
        </authorList>
    </citation>
    <scope>NUCLEOTIDE SEQUENCE</scope>
</reference>
<sequence length="46" mass="5284">DKCLDHGLYGFKRYIAIAVVARNVQKLGSQIIAKSIRRQRTFSPKH</sequence>
<gene>
    <name evidence="1" type="ORF">MNBD_GAMMA01-655</name>
</gene>
<accession>A0A3B0UZU2</accession>
<dbReference type="EMBL" id="UOEW01000149">
    <property type="protein sequence ID" value="VAW36698.1"/>
    <property type="molecule type" value="Genomic_DNA"/>
</dbReference>
<name>A0A3B0UZU2_9ZZZZ</name>
<organism evidence="1">
    <name type="scientific">hydrothermal vent metagenome</name>
    <dbReference type="NCBI Taxonomy" id="652676"/>
    <lineage>
        <taxon>unclassified sequences</taxon>
        <taxon>metagenomes</taxon>
        <taxon>ecological metagenomes</taxon>
    </lineage>
</organism>
<proteinExistence type="predicted"/>
<dbReference type="AlphaFoldDB" id="A0A3B0UZU2"/>
<protein>
    <submittedName>
        <fullName evidence="1">Uncharacterized protein</fullName>
    </submittedName>
</protein>
<evidence type="ECO:0000313" key="1">
    <source>
        <dbReference type="EMBL" id="VAW36698.1"/>
    </source>
</evidence>